<proteinExistence type="predicted"/>
<dbReference type="AlphaFoldDB" id="M1WDK5"/>
<evidence type="ECO:0000313" key="2">
    <source>
        <dbReference type="Proteomes" id="UP000016801"/>
    </source>
</evidence>
<sequence>MAAVELKPSTSISSPSQINRYQRKIGSLLFAAVTTRPDIAFATLRLSRFLTNPSEEHHDAADRVLLYLSDTRWLALQLGGGDKLQIASDASFGDNTMDRKSSQGYVIKSFNGLIAWRASKQDTVTTSTTEAELLALSQVAKEAMFTARLLKELKINLPSDTITIDCDNMQTIGLVTKEIAKLQTKLRHVDIHNHWLRQEVSRGNISVEYVESAEMIADGFTKVLPVKKWPKFLQQVGLVEI</sequence>
<organism evidence="1 2">
    <name type="scientific">Claviceps purpurea (strain 20.1)</name>
    <name type="common">Ergot fungus</name>
    <name type="synonym">Sphacelia segetum</name>
    <dbReference type="NCBI Taxonomy" id="1111077"/>
    <lineage>
        <taxon>Eukaryota</taxon>
        <taxon>Fungi</taxon>
        <taxon>Dikarya</taxon>
        <taxon>Ascomycota</taxon>
        <taxon>Pezizomycotina</taxon>
        <taxon>Sordariomycetes</taxon>
        <taxon>Hypocreomycetidae</taxon>
        <taxon>Hypocreales</taxon>
        <taxon>Clavicipitaceae</taxon>
        <taxon>Claviceps</taxon>
    </lineage>
</organism>
<dbReference type="eggNOG" id="KOG0017">
    <property type="taxonomic scope" value="Eukaryota"/>
</dbReference>
<dbReference type="VEuPathDB" id="FungiDB:CPUR_03192"/>
<gene>
    <name evidence="1" type="ORF">CPUR_03192</name>
</gene>
<name>M1WDK5_CLAP2</name>
<dbReference type="Proteomes" id="UP000016801">
    <property type="component" value="Unassembled WGS sequence"/>
</dbReference>
<evidence type="ECO:0008006" key="3">
    <source>
        <dbReference type="Google" id="ProtNLM"/>
    </source>
</evidence>
<dbReference type="HOGENOM" id="CLU_001650_6_0_1"/>
<keyword evidence="2" id="KW-1185">Reference proteome</keyword>
<dbReference type="CDD" id="cd09272">
    <property type="entry name" value="RNase_HI_RT_Ty1"/>
    <property type="match status" value="1"/>
</dbReference>
<dbReference type="OrthoDB" id="4924025at2759"/>
<reference evidence="1 2" key="1">
    <citation type="journal article" date="2013" name="PLoS Genet.">
        <title>Plant-symbiotic fungi as chemical engineers: Multi-genome analysis of the Clavicipitaceae reveals dynamics of alkaloid loci.</title>
        <authorList>
            <person name="Schardl C.L."/>
            <person name="Young C.A."/>
            <person name="Hesse U."/>
            <person name="Amyotte S.G."/>
            <person name="Andreeva K."/>
            <person name="Calie P.J."/>
            <person name="Fleetwood D.J."/>
            <person name="Haws D.C."/>
            <person name="Moore N."/>
            <person name="Oeser B."/>
            <person name="Panaccione D.G."/>
            <person name="Schweri K.K."/>
            <person name="Voisey C.R."/>
            <person name="Farman M.L."/>
            <person name="Jaromczyk J.W."/>
            <person name="Roe B.A."/>
            <person name="O'Sullivan D.M."/>
            <person name="Scott B."/>
            <person name="Tudzynski P."/>
            <person name="An Z."/>
            <person name="Arnaoudova E.G."/>
            <person name="Bullock C.T."/>
            <person name="Charlton N.D."/>
            <person name="Chen L."/>
            <person name="Cox M."/>
            <person name="Dinkins R.D."/>
            <person name="Florea S."/>
            <person name="Glenn A.E."/>
            <person name="Gordon A."/>
            <person name="Gueldener U."/>
            <person name="Harris D.R."/>
            <person name="Hollin W."/>
            <person name="Jaromczyk J."/>
            <person name="Johnson R.D."/>
            <person name="Khan A.K."/>
            <person name="Leistner E."/>
            <person name="Leuchtmann A."/>
            <person name="Li C."/>
            <person name="Liu J."/>
            <person name="Liu J."/>
            <person name="Liu M."/>
            <person name="Mace W."/>
            <person name="Machado C."/>
            <person name="Nagabhyru P."/>
            <person name="Pan J."/>
            <person name="Schmid J."/>
            <person name="Sugawara K."/>
            <person name="Steiner U."/>
            <person name="Takach J.E."/>
            <person name="Tanaka E."/>
            <person name="Webb J.S."/>
            <person name="Wilson E.V."/>
            <person name="Wiseman J.L."/>
            <person name="Yoshida R."/>
            <person name="Zeng Z."/>
        </authorList>
    </citation>
    <scope>NUCLEOTIDE SEQUENCE [LARGE SCALE GENOMIC DNA]</scope>
    <source>
        <strain evidence="1 2">20.1</strain>
    </source>
</reference>
<protein>
    <recommendedName>
        <fullName evidence="3">Reverse transcriptase Ty1/copia-type domain-containing protein</fullName>
    </recommendedName>
</protein>
<accession>M1WDK5</accession>
<evidence type="ECO:0000313" key="1">
    <source>
        <dbReference type="EMBL" id="CCE29499.1"/>
    </source>
</evidence>
<dbReference type="STRING" id="1111077.M1WDK5"/>
<dbReference type="PANTHER" id="PTHR11439">
    <property type="entry name" value="GAG-POL-RELATED RETROTRANSPOSON"/>
    <property type="match status" value="1"/>
</dbReference>
<comment type="caution">
    <text evidence="1">The sequence shown here is derived from an EMBL/GenBank/DDBJ whole genome shotgun (WGS) entry which is preliminary data.</text>
</comment>
<dbReference type="EMBL" id="CAGA01000014">
    <property type="protein sequence ID" value="CCE29499.1"/>
    <property type="molecule type" value="Genomic_DNA"/>
</dbReference>